<evidence type="ECO:0000256" key="8">
    <source>
        <dbReference type="ARBA" id="ARBA00022989"/>
    </source>
</evidence>
<evidence type="ECO:0000256" key="12">
    <source>
        <dbReference type="SAM" id="MobiDB-lite"/>
    </source>
</evidence>
<evidence type="ECO:0000256" key="13">
    <source>
        <dbReference type="SAM" id="Phobius"/>
    </source>
</evidence>
<evidence type="ECO:0000313" key="18">
    <source>
        <dbReference type="Proteomes" id="UP000815677"/>
    </source>
</evidence>
<evidence type="ECO:0000256" key="4">
    <source>
        <dbReference type="ARBA" id="ARBA00012663"/>
    </source>
</evidence>
<dbReference type="Gene3D" id="3.20.20.80">
    <property type="entry name" value="Glycosidases"/>
    <property type="match status" value="1"/>
</dbReference>
<feature type="region of interest" description="Disordered" evidence="12">
    <location>
        <begin position="1093"/>
        <end position="1144"/>
    </location>
</feature>
<keyword evidence="6 14" id="KW-0732">Signal</keyword>
<feature type="transmembrane region" description="Helical" evidence="13">
    <location>
        <begin position="777"/>
        <end position="800"/>
    </location>
</feature>
<dbReference type="PRINTS" id="PR00738">
    <property type="entry name" value="GLHYDRLASE20"/>
</dbReference>
<dbReference type="Pfam" id="PF00728">
    <property type="entry name" value="Glyco_hydro_20"/>
    <property type="match status" value="1"/>
</dbReference>
<dbReference type="InterPro" id="IPR017853">
    <property type="entry name" value="GH"/>
</dbReference>
<protein>
    <recommendedName>
        <fullName evidence="4">beta-N-acetylhexosaminidase</fullName>
        <ecNumber evidence="4">3.2.1.52</ecNumber>
    </recommendedName>
</protein>
<dbReference type="PANTHER" id="PTHR22600:SF26">
    <property type="entry name" value="BETA-N-ACETYLHEXOSAMINIDASE"/>
    <property type="match status" value="1"/>
</dbReference>
<dbReference type="SUPFAM" id="SSF55545">
    <property type="entry name" value="beta-N-acetylhexosaminidase-like domain"/>
    <property type="match status" value="1"/>
</dbReference>
<feature type="compositionally biased region" description="Low complexity" evidence="12">
    <location>
        <begin position="1011"/>
        <end position="1023"/>
    </location>
</feature>
<dbReference type="EC" id="3.2.1.52" evidence="4"/>
<evidence type="ECO:0000256" key="5">
    <source>
        <dbReference type="ARBA" id="ARBA00022692"/>
    </source>
</evidence>
<evidence type="ECO:0000256" key="6">
    <source>
        <dbReference type="ARBA" id="ARBA00022729"/>
    </source>
</evidence>
<evidence type="ECO:0000259" key="16">
    <source>
        <dbReference type="Pfam" id="PF14845"/>
    </source>
</evidence>
<evidence type="ECO:0000256" key="1">
    <source>
        <dbReference type="ARBA" id="ARBA00001231"/>
    </source>
</evidence>
<sequence>MKPTLFALAALVPSALALWPLPTSLTNGTTPLKLAWNFNIKLGFSGAPADLEAAVARAEGYLKTDQLAILTTDRGASYANELKNAKSLPSLTLEFVTAPKHGQSISSISAEAVAPIEQRDDAYTLSVPSDGTGAVLKANSTLGLYRGLQTFGQMWFDLDGTTYTVSAPFQISDKPAYPYRGFMLDTARNYYPVADILRTIDAMSWVKINTFHWHVVDSQSFPLEIPGYPLLSQKGAYNPQSVYTAADVANIVTYAAARGIDVIPEIDTPGHTAVIAEAYPEYIACAQATPWASYANEPPAGQLRLANKQVATWTADMLKAAAGMFHSQFFSTGGDEINANCYNTDNETQAELAASNQNFSQALDSFVVGNHAALRAVGKTAVVWEEMVLAYPVTLANDTVVMVWISSEDAAAVAASGLRIVHAPSNYFYLDCGHGGWVGDYPAGNSWCDPFKTWQYAYSFDPLANLTESQHSLVLGGQTLLWSEQSSKENLDATIWPRAASVAELFWSGAGGDVDAALPRLHEEVYRFRQRGVAANALQPECPVVSPESTSRDNIRGQIGGGPEWQPTGGRIWTGAIKRYPALDHPPSPLPLSPHARTEGNNVRLHRVECVCIGQWLFQRRLQPQDCWRTLPYLHFRPKYLGNHRIIQVLLAICSGLLIGSSFVFKKKGLLRAQAGHTAGEGVAYLKSPLWWTGMTMMILGELCNFAAYAFVEAIVVTPLGALSVVICAILSSIFLNEKLTFFGWLGCTLCILGSVIIALNGPSEATVGQITDFQKLFLSVGFLVYAGILITASLTIIFFAAPRWGKQSMLWYIFVCSMIGGISVSVTTGLGAAIVTTAEGDNQFTHWFIYFLIGFVAITLITEVYYLNVALALFNTAMGALSPYCRCNSLTSASFLALSSYATYYVIFTFFSILTTIVLFKGLSASPSSIITLVMGFLVICVGITILQMSKVDPEELSKKLDRRSTILLQAARSQTEAMEEKSMLGVEDPGMDALRGSFGTVGSIIRARSARRMSQSSMASRPPGAMAPYDRTRANSTNPRLGADSIQRHQLYDAPMPSMDGENQSTRSDSNATRIGVQKRTTIKFGTEDVVHQYHPTGPGTPRRDDNAIHTNRPALDSPGLSSGFPLQDDSGYPPRTRADTEPLAGVAGVGASGRTGSRDLLLADVDDGAESSGPVPSTIPRQQTLSLPDVFANEHTVHSAPPTVVPRIPPTRRLDSRDIFDSNGQQRY</sequence>
<dbReference type="InterPro" id="IPR029019">
    <property type="entry name" value="HEX_eukaryotic_N"/>
</dbReference>
<keyword evidence="7" id="KW-0378">Hydrolase</keyword>
<feature type="transmembrane region" description="Helical" evidence="13">
    <location>
        <begin position="812"/>
        <end position="836"/>
    </location>
</feature>
<evidence type="ECO:0000256" key="10">
    <source>
        <dbReference type="ARBA" id="ARBA00023180"/>
    </source>
</evidence>
<evidence type="ECO:0000256" key="3">
    <source>
        <dbReference type="ARBA" id="ARBA00006285"/>
    </source>
</evidence>
<feature type="region of interest" description="Disordered" evidence="12">
    <location>
        <begin position="1198"/>
        <end position="1231"/>
    </location>
</feature>
<evidence type="ECO:0000256" key="7">
    <source>
        <dbReference type="ARBA" id="ARBA00022801"/>
    </source>
</evidence>
<name>A0ABQ0LZA7_MYCCL</name>
<keyword evidence="8 13" id="KW-1133">Transmembrane helix</keyword>
<dbReference type="InterPro" id="IPR037185">
    <property type="entry name" value="EmrE-like"/>
</dbReference>
<evidence type="ECO:0000256" key="9">
    <source>
        <dbReference type="ARBA" id="ARBA00023136"/>
    </source>
</evidence>
<feature type="transmembrane region" description="Helical" evidence="13">
    <location>
        <begin position="848"/>
        <end position="875"/>
    </location>
</feature>
<feature type="chain" id="PRO_5046342706" description="beta-N-acetylhexosaminidase" evidence="14">
    <location>
        <begin position="18"/>
        <end position="1231"/>
    </location>
</feature>
<evidence type="ECO:0000256" key="2">
    <source>
        <dbReference type="ARBA" id="ARBA00004141"/>
    </source>
</evidence>
<comment type="similarity">
    <text evidence="3">Belongs to the glycosyl hydrolase 20 family.</text>
</comment>
<keyword evidence="5 13" id="KW-0812">Transmembrane</keyword>
<dbReference type="InterPro" id="IPR008521">
    <property type="entry name" value="Mg_trans_NIPA"/>
</dbReference>
<gene>
    <name evidence="17" type="ORF">MCHLO_12967</name>
</gene>
<dbReference type="SUPFAM" id="SSF51445">
    <property type="entry name" value="(Trans)glycosidases"/>
    <property type="match status" value="1"/>
</dbReference>
<feature type="compositionally biased region" description="Polar residues" evidence="12">
    <location>
        <begin position="1063"/>
        <end position="1075"/>
    </location>
</feature>
<evidence type="ECO:0000256" key="14">
    <source>
        <dbReference type="SAM" id="SignalP"/>
    </source>
</evidence>
<organism evidence="17 18">
    <name type="scientific">Mycena chlorophos</name>
    <name type="common">Agaric fungus</name>
    <name type="synonym">Agaricus chlorophos</name>
    <dbReference type="NCBI Taxonomy" id="658473"/>
    <lineage>
        <taxon>Eukaryota</taxon>
        <taxon>Fungi</taxon>
        <taxon>Dikarya</taxon>
        <taxon>Basidiomycota</taxon>
        <taxon>Agaricomycotina</taxon>
        <taxon>Agaricomycetes</taxon>
        <taxon>Agaricomycetidae</taxon>
        <taxon>Agaricales</taxon>
        <taxon>Marasmiineae</taxon>
        <taxon>Mycenaceae</taxon>
        <taxon>Mycena</taxon>
    </lineage>
</organism>
<keyword evidence="9 13" id="KW-0472">Membrane</keyword>
<feature type="transmembrane region" description="Helical" evidence="13">
    <location>
        <begin position="743"/>
        <end position="762"/>
    </location>
</feature>
<feature type="domain" description="Beta-hexosaminidase eukaryotic type N-terminal" evidence="16">
    <location>
        <begin position="18"/>
        <end position="154"/>
    </location>
</feature>
<comment type="subcellular location">
    <subcellularLocation>
        <location evidence="2">Membrane</location>
        <topology evidence="2">Multi-pass membrane protein</topology>
    </subcellularLocation>
</comment>
<dbReference type="Proteomes" id="UP000815677">
    <property type="component" value="Unassembled WGS sequence"/>
</dbReference>
<feature type="region of interest" description="Disordered" evidence="12">
    <location>
        <begin position="1011"/>
        <end position="1075"/>
    </location>
</feature>
<dbReference type="CDD" id="cd06562">
    <property type="entry name" value="GH20_HexA_HexB-like"/>
    <property type="match status" value="1"/>
</dbReference>
<comment type="catalytic activity">
    <reaction evidence="1">
        <text>Hydrolysis of terminal non-reducing N-acetyl-D-hexosamine residues in N-acetyl-beta-D-hexosaminides.</text>
        <dbReference type="EC" id="3.2.1.52"/>
    </reaction>
</comment>
<keyword evidence="18" id="KW-1185">Reference proteome</keyword>
<keyword evidence="11" id="KW-0326">Glycosidase</keyword>
<dbReference type="Gene3D" id="3.30.379.10">
    <property type="entry name" value="Chitobiase/beta-hexosaminidase domain 2-like"/>
    <property type="match status" value="1"/>
</dbReference>
<dbReference type="EMBL" id="DF849259">
    <property type="protein sequence ID" value="GAT56307.1"/>
    <property type="molecule type" value="Genomic_DNA"/>
</dbReference>
<accession>A0ABQ0LZA7</accession>
<keyword evidence="10" id="KW-0325">Glycoprotein</keyword>
<dbReference type="PANTHER" id="PTHR22600">
    <property type="entry name" value="BETA-HEXOSAMINIDASE"/>
    <property type="match status" value="1"/>
</dbReference>
<evidence type="ECO:0000313" key="17">
    <source>
        <dbReference type="EMBL" id="GAT56307.1"/>
    </source>
</evidence>
<dbReference type="InterPro" id="IPR015883">
    <property type="entry name" value="Glyco_hydro_20_cat"/>
</dbReference>
<dbReference type="SUPFAM" id="SSF103481">
    <property type="entry name" value="Multidrug resistance efflux transporter EmrE"/>
    <property type="match status" value="1"/>
</dbReference>
<feature type="transmembrane region" description="Helical" evidence="13">
    <location>
        <begin position="931"/>
        <end position="951"/>
    </location>
</feature>
<proteinExistence type="inferred from homology"/>
<dbReference type="Pfam" id="PF05653">
    <property type="entry name" value="Mg_trans_NIPA"/>
    <property type="match status" value="1"/>
</dbReference>
<dbReference type="InterPro" id="IPR025705">
    <property type="entry name" value="Beta_hexosaminidase_sua/sub"/>
</dbReference>
<dbReference type="InterPro" id="IPR029018">
    <property type="entry name" value="Hex-like_dom2"/>
</dbReference>
<evidence type="ECO:0000259" key="15">
    <source>
        <dbReference type="Pfam" id="PF00728"/>
    </source>
</evidence>
<evidence type="ECO:0000256" key="11">
    <source>
        <dbReference type="ARBA" id="ARBA00023295"/>
    </source>
</evidence>
<feature type="domain" description="Glycoside hydrolase family 20 catalytic" evidence="15">
    <location>
        <begin position="177"/>
        <end position="509"/>
    </location>
</feature>
<feature type="transmembrane region" description="Helical" evidence="13">
    <location>
        <begin position="896"/>
        <end position="919"/>
    </location>
</feature>
<reference evidence="17" key="1">
    <citation type="submission" date="2014-09" db="EMBL/GenBank/DDBJ databases">
        <title>Genome sequence of the luminous mushroom Mycena chlorophos for searching fungal bioluminescence genes.</title>
        <authorList>
            <person name="Tanaka Y."/>
            <person name="Kasuga D."/>
            <person name="Oba Y."/>
            <person name="Hase S."/>
            <person name="Sato K."/>
            <person name="Oba Y."/>
            <person name="Sakakibara Y."/>
        </authorList>
    </citation>
    <scope>NUCLEOTIDE SEQUENCE</scope>
</reference>
<feature type="signal peptide" evidence="14">
    <location>
        <begin position="1"/>
        <end position="17"/>
    </location>
</feature>
<feature type="transmembrane region" description="Helical" evidence="13">
    <location>
        <begin position="646"/>
        <end position="665"/>
    </location>
</feature>
<dbReference type="Pfam" id="PF14845">
    <property type="entry name" value="Glycohydro_20b2"/>
    <property type="match status" value="1"/>
</dbReference>